<feature type="compositionally biased region" description="Basic and acidic residues" evidence="1">
    <location>
        <begin position="47"/>
        <end position="70"/>
    </location>
</feature>
<gene>
    <name evidence="2" type="ORF">HYFRA_00011381</name>
</gene>
<evidence type="ECO:0000256" key="1">
    <source>
        <dbReference type="SAM" id="MobiDB-lite"/>
    </source>
</evidence>
<feature type="compositionally biased region" description="Polar residues" evidence="1">
    <location>
        <begin position="118"/>
        <end position="127"/>
    </location>
</feature>
<dbReference type="Proteomes" id="UP000696280">
    <property type="component" value="Unassembled WGS sequence"/>
</dbReference>
<dbReference type="EMBL" id="CAJVRL010000079">
    <property type="protein sequence ID" value="CAG8957400.1"/>
    <property type="molecule type" value="Genomic_DNA"/>
</dbReference>
<organism evidence="2 3">
    <name type="scientific">Hymenoscyphus fraxineus</name>
    <dbReference type="NCBI Taxonomy" id="746836"/>
    <lineage>
        <taxon>Eukaryota</taxon>
        <taxon>Fungi</taxon>
        <taxon>Dikarya</taxon>
        <taxon>Ascomycota</taxon>
        <taxon>Pezizomycotina</taxon>
        <taxon>Leotiomycetes</taxon>
        <taxon>Helotiales</taxon>
        <taxon>Helotiaceae</taxon>
        <taxon>Hymenoscyphus</taxon>
    </lineage>
</organism>
<sequence>MPSIAQVPQDGMGAKKRRWEDAESVVRVCSPQLKHHRSEASQPDHTTLLEEKQLHHLEYKDRERERDRRILPLPPRRESHKRQRIERVPSHDEVNVDIDSSTPLSPKGDAVERITGREPQSTPQSPVKKTDLSGTGLLCGLWRV</sequence>
<comment type="caution">
    <text evidence="2">The sequence shown here is derived from an EMBL/GenBank/DDBJ whole genome shotgun (WGS) entry which is preliminary data.</text>
</comment>
<feature type="region of interest" description="Disordered" evidence="1">
    <location>
        <begin position="1"/>
        <end position="135"/>
    </location>
</feature>
<name>A0A9N9KZN0_9HELO</name>
<reference evidence="2" key="1">
    <citation type="submission" date="2021-07" db="EMBL/GenBank/DDBJ databases">
        <authorList>
            <person name="Durling M."/>
        </authorList>
    </citation>
    <scope>NUCLEOTIDE SEQUENCE</scope>
</reference>
<proteinExistence type="predicted"/>
<feature type="compositionally biased region" description="Basic and acidic residues" evidence="1">
    <location>
        <begin position="85"/>
        <end position="94"/>
    </location>
</feature>
<keyword evidence="3" id="KW-1185">Reference proteome</keyword>
<evidence type="ECO:0000313" key="2">
    <source>
        <dbReference type="EMBL" id="CAG8957400.1"/>
    </source>
</evidence>
<accession>A0A9N9KZN0</accession>
<evidence type="ECO:0000313" key="3">
    <source>
        <dbReference type="Proteomes" id="UP000696280"/>
    </source>
</evidence>
<dbReference type="AlphaFoldDB" id="A0A9N9KZN0"/>
<protein>
    <submittedName>
        <fullName evidence="2">Uncharacterized protein</fullName>
    </submittedName>
</protein>